<comment type="cofactor">
    <cofactor evidence="1 9">
        <name>FAD</name>
        <dbReference type="ChEBI" id="CHEBI:57692"/>
    </cofactor>
</comment>
<evidence type="ECO:0000256" key="7">
    <source>
        <dbReference type="ARBA" id="ARBA00034478"/>
    </source>
</evidence>
<evidence type="ECO:0000256" key="9">
    <source>
        <dbReference type="RuleBase" id="RU003862"/>
    </source>
</evidence>
<comment type="pathway">
    <text evidence="7">Amino-acid biosynthesis; L-methionine biosynthesis via de novo pathway.</text>
</comment>
<dbReference type="InterPro" id="IPR029041">
    <property type="entry name" value="FAD-linked_oxidoreductase-like"/>
</dbReference>
<dbReference type="GO" id="GO:0005829">
    <property type="term" value="C:cytosol"/>
    <property type="evidence" value="ECO:0007669"/>
    <property type="project" value="TreeGrafter"/>
</dbReference>
<dbReference type="GO" id="GO:0106312">
    <property type="term" value="F:methylenetetrahydrofolate reductase (NADH) activity"/>
    <property type="evidence" value="ECO:0007669"/>
    <property type="project" value="UniProtKB-EC"/>
</dbReference>
<dbReference type="PANTHER" id="PTHR45754">
    <property type="entry name" value="METHYLENETETRAHYDROFOLATE REDUCTASE"/>
    <property type="match status" value="1"/>
</dbReference>
<keyword evidence="6 9" id="KW-0560">Oxidoreductase</keyword>
<organism evidence="10 11">
    <name type="scientific">Halomonas beimenensis</name>
    <dbReference type="NCBI Taxonomy" id="475662"/>
    <lineage>
        <taxon>Bacteria</taxon>
        <taxon>Pseudomonadati</taxon>
        <taxon>Pseudomonadota</taxon>
        <taxon>Gammaproteobacteria</taxon>
        <taxon>Oceanospirillales</taxon>
        <taxon>Halomonadaceae</taxon>
        <taxon>Halomonas</taxon>
    </lineage>
</organism>
<comment type="catalytic activity">
    <reaction evidence="8">
        <text>(6S)-5-methyl-5,6,7,8-tetrahydrofolate + NAD(+) = (6R)-5,10-methylene-5,6,7,8-tetrahydrofolate + NADH + H(+)</text>
        <dbReference type="Rhea" id="RHEA:19821"/>
        <dbReference type="ChEBI" id="CHEBI:15378"/>
        <dbReference type="ChEBI" id="CHEBI:15636"/>
        <dbReference type="ChEBI" id="CHEBI:18608"/>
        <dbReference type="ChEBI" id="CHEBI:57540"/>
        <dbReference type="ChEBI" id="CHEBI:57945"/>
        <dbReference type="EC" id="1.5.1.54"/>
    </reaction>
    <physiologicalReaction direction="right-to-left" evidence="8">
        <dbReference type="Rhea" id="RHEA:19823"/>
    </physiologicalReaction>
</comment>
<evidence type="ECO:0000256" key="6">
    <source>
        <dbReference type="ARBA" id="ARBA00023002"/>
    </source>
</evidence>
<dbReference type="KEGG" id="hbe:BEI_1408"/>
<keyword evidence="4 9" id="KW-0285">Flavoprotein</keyword>
<evidence type="ECO:0000256" key="5">
    <source>
        <dbReference type="ARBA" id="ARBA00022827"/>
    </source>
</evidence>
<dbReference type="EMBL" id="CP021435">
    <property type="protein sequence ID" value="ATJ82395.1"/>
    <property type="molecule type" value="Genomic_DNA"/>
</dbReference>
<dbReference type="PANTHER" id="PTHR45754:SF3">
    <property type="entry name" value="METHYLENETETRAHYDROFOLATE REDUCTASE (NADPH)"/>
    <property type="match status" value="1"/>
</dbReference>
<gene>
    <name evidence="10" type="primary">metF1</name>
    <name evidence="10" type="ORF">BEI_1408</name>
</gene>
<evidence type="ECO:0000313" key="11">
    <source>
        <dbReference type="Proteomes" id="UP000219993"/>
    </source>
</evidence>
<keyword evidence="11" id="KW-1185">Reference proteome</keyword>
<sequence>MNMNVGADRGHLASDTPGYSSAGRLERVLRAGHFAVTAELAPPDAANPEEVYARARVFDGYVDGLNATDGSGANCHMSSVAMCALLSRMGYETVMQVSCRDRNRIAIQGDVLGGAALGINNILCLTGDGVQVGDHPEAKPVFDLDSMSLLETVARLRDKHVFASGRKLSDPPRVFLGAAENPFVPPFDFRPHRLAKKIAAGAQFIQTQYCFDLPRFRTFMARSRDLGLLDKCFILPGVGPLASARTANWMRRNVPGIHIPDAIISRLEGARDQKAEGRNICIEMIQQLREIEGVSGVHVMAHRQESSVADIIERSGVLGDRAPWTPSRESALEREYA</sequence>
<dbReference type="Proteomes" id="UP000219993">
    <property type="component" value="Chromosome"/>
</dbReference>
<evidence type="ECO:0000313" key="10">
    <source>
        <dbReference type="EMBL" id="ATJ82395.1"/>
    </source>
</evidence>
<dbReference type="AlphaFoldDB" id="A0A291P687"/>
<comment type="pathway">
    <text evidence="2 9">One-carbon metabolism; tetrahydrofolate interconversion.</text>
</comment>
<dbReference type="GO" id="GO:0071949">
    <property type="term" value="F:FAD binding"/>
    <property type="evidence" value="ECO:0007669"/>
    <property type="project" value="TreeGrafter"/>
</dbReference>
<comment type="similarity">
    <text evidence="3 9">Belongs to the methylenetetrahydrofolate reductase family.</text>
</comment>
<reference evidence="10 11" key="1">
    <citation type="journal article" date="2017" name="Sci. Rep.">
        <title>Revealing the Saline Adaptation Strategies of the Halophilic Bacterium Halomonas beimenensis through High-throughput Omics and Transposon Mutagenesis Approaches.</title>
        <authorList>
            <person name="Chen Y.H."/>
            <person name="Lin S.S."/>
            <person name="Shyu Y.T."/>
        </authorList>
    </citation>
    <scope>NUCLEOTIDE SEQUENCE [LARGE SCALE GENOMIC DNA]</scope>
    <source>
        <strain evidence="10 11">NTU-111</strain>
    </source>
</reference>
<name>A0A291P687_9GAMM</name>
<dbReference type="SUPFAM" id="SSF51730">
    <property type="entry name" value="FAD-linked oxidoreductase"/>
    <property type="match status" value="1"/>
</dbReference>
<dbReference type="CDD" id="cd00537">
    <property type="entry name" value="MTHFR"/>
    <property type="match status" value="1"/>
</dbReference>
<evidence type="ECO:0000256" key="3">
    <source>
        <dbReference type="ARBA" id="ARBA00006743"/>
    </source>
</evidence>
<dbReference type="GO" id="GO:0009086">
    <property type="term" value="P:methionine biosynthetic process"/>
    <property type="evidence" value="ECO:0007669"/>
    <property type="project" value="TreeGrafter"/>
</dbReference>
<dbReference type="Pfam" id="PF02219">
    <property type="entry name" value="MTHFR"/>
    <property type="match status" value="1"/>
</dbReference>
<evidence type="ECO:0000256" key="2">
    <source>
        <dbReference type="ARBA" id="ARBA00004777"/>
    </source>
</evidence>
<dbReference type="InterPro" id="IPR003171">
    <property type="entry name" value="Mehydrof_redctse-like"/>
</dbReference>
<accession>A0A291P687</accession>
<dbReference type="UniPathway" id="UPA00193"/>
<dbReference type="Gene3D" id="3.20.20.220">
    <property type="match status" value="1"/>
</dbReference>
<dbReference type="GO" id="GO:0035999">
    <property type="term" value="P:tetrahydrofolate interconversion"/>
    <property type="evidence" value="ECO:0007669"/>
    <property type="project" value="UniProtKB-UniPathway"/>
</dbReference>
<evidence type="ECO:0000256" key="4">
    <source>
        <dbReference type="ARBA" id="ARBA00022630"/>
    </source>
</evidence>
<protein>
    <recommendedName>
        <fullName evidence="9">Methylenetetrahydrofolate reductase</fullName>
    </recommendedName>
</protein>
<evidence type="ECO:0000256" key="1">
    <source>
        <dbReference type="ARBA" id="ARBA00001974"/>
    </source>
</evidence>
<keyword evidence="5 9" id="KW-0274">FAD</keyword>
<evidence type="ECO:0000256" key="8">
    <source>
        <dbReference type="ARBA" id="ARBA00048628"/>
    </source>
</evidence>
<proteinExistence type="inferred from homology"/>